<dbReference type="InterPro" id="IPR027635">
    <property type="entry name" value="Lantibiotic2_lead_pep_dom"/>
</dbReference>
<dbReference type="NCBIfam" id="TIGR03898">
    <property type="entry name" value="lanti_MRSA_kill"/>
    <property type="match status" value="1"/>
</dbReference>
<keyword evidence="2" id="KW-1185">Reference proteome</keyword>
<dbReference type="HOGENOM" id="CLU_194381_0_0_3"/>
<gene>
    <name evidence="1" type="ORF">Mic7113_3003</name>
</gene>
<dbReference type="KEGG" id="mic:Mic7113_3003"/>
<dbReference type="OrthoDB" id="3539673at2"/>
<organism evidence="1 2">
    <name type="scientific">Allocoleopsis franciscana PCC 7113</name>
    <dbReference type="NCBI Taxonomy" id="1173027"/>
    <lineage>
        <taxon>Bacteria</taxon>
        <taxon>Bacillati</taxon>
        <taxon>Cyanobacteriota</taxon>
        <taxon>Cyanophyceae</taxon>
        <taxon>Coleofasciculales</taxon>
        <taxon>Coleofasciculaceae</taxon>
        <taxon>Allocoleopsis</taxon>
        <taxon>Allocoleopsis franciscana</taxon>
    </lineage>
</organism>
<evidence type="ECO:0000313" key="1">
    <source>
        <dbReference type="EMBL" id="AFZ18776.1"/>
    </source>
</evidence>
<dbReference type="PATRIC" id="fig|1173027.3.peg.3307"/>
<protein>
    <submittedName>
        <fullName evidence="1">Type 2 lantibiotic, mersacidin/lichenicidin family</fullName>
    </submittedName>
</protein>
<name>K9WG51_9CYAN</name>
<evidence type="ECO:0000313" key="2">
    <source>
        <dbReference type="Proteomes" id="UP000010471"/>
    </source>
</evidence>
<reference evidence="1 2" key="1">
    <citation type="submission" date="2012-06" db="EMBL/GenBank/DDBJ databases">
        <title>Finished chromosome of genome of Microcoleus sp. PCC 7113.</title>
        <authorList>
            <consortium name="US DOE Joint Genome Institute"/>
            <person name="Gugger M."/>
            <person name="Coursin T."/>
            <person name="Rippka R."/>
            <person name="Tandeau De Marsac N."/>
            <person name="Huntemann M."/>
            <person name="Wei C.-L."/>
            <person name="Han J."/>
            <person name="Detter J.C."/>
            <person name="Han C."/>
            <person name="Tapia R."/>
            <person name="Chen A."/>
            <person name="Kyrpides N."/>
            <person name="Mavromatis K."/>
            <person name="Markowitz V."/>
            <person name="Szeto E."/>
            <person name="Ivanova N."/>
            <person name="Pagani I."/>
            <person name="Pati A."/>
            <person name="Goodwin L."/>
            <person name="Nordberg H.P."/>
            <person name="Cantor M.N."/>
            <person name="Hua S.X."/>
            <person name="Woyke T."/>
            <person name="Kerfeld C.A."/>
        </authorList>
    </citation>
    <scope>NUCLEOTIDE SEQUENCE [LARGE SCALE GENOMIC DNA]</scope>
    <source>
        <strain evidence="1 2">PCC 7113</strain>
    </source>
</reference>
<accession>K9WG51</accession>
<dbReference type="Proteomes" id="UP000010471">
    <property type="component" value="Chromosome"/>
</dbReference>
<dbReference type="STRING" id="1173027.Mic7113_3003"/>
<sequence length="72" mass="7723">MSNADIIRAWKDEDYRASLSDEQKALLPENPVGLIELSDEDLSSVSGGCTPCGNPLHTRIACFADTIATDIA</sequence>
<dbReference type="eggNOG" id="ENOG50333D4">
    <property type="taxonomic scope" value="Bacteria"/>
</dbReference>
<dbReference type="EMBL" id="CP003630">
    <property type="protein sequence ID" value="AFZ18776.1"/>
    <property type="molecule type" value="Genomic_DNA"/>
</dbReference>
<dbReference type="RefSeq" id="WP_015182925.1">
    <property type="nucleotide sequence ID" value="NC_019738.1"/>
</dbReference>
<proteinExistence type="predicted"/>
<dbReference type="GO" id="GO:0042742">
    <property type="term" value="P:defense response to bacterium"/>
    <property type="evidence" value="ECO:0007669"/>
    <property type="project" value="InterPro"/>
</dbReference>
<dbReference type="AlphaFoldDB" id="K9WG51"/>